<feature type="chain" id="PRO_5045400833" description="Pentapeptide MXKDX repeat protein" evidence="2">
    <location>
        <begin position="25"/>
        <end position="68"/>
    </location>
</feature>
<gene>
    <name evidence="3" type="ORF">BGCPKDLD_4041</name>
</gene>
<evidence type="ECO:0000256" key="1">
    <source>
        <dbReference type="SAM" id="MobiDB-lite"/>
    </source>
</evidence>
<evidence type="ECO:0008006" key="5">
    <source>
        <dbReference type="Google" id="ProtNLM"/>
    </source>
</evidence>
<keyword evidence="2" id="KW-0732">Signal</keyword>
<feature type="compositionally biased region" description="Polar residues" evidence="1">
    <location>
        <begin position="27"/>
        <end position="41"/>
    </location>
</feature>
<feature type="signal peptide" evidence="2">
    <location>
        <begin position="1"/>
        <end position="24"/>
    </location>
</feature>
<dbReference type="EMBL" id="BPRE01000014">
    <property type="protein sequence ID" value="GJE77437.1"/>
    <property type="molecule type" value="Genomic_DNA"/>
</dbReference>
<evidence type="ECO:0000313" key="4">
    <source>
        <dbReference type="Proteomes" id="UP001055093"/>
    </source>
</evidence>
<feature type="region of interest" description="Disordered" evidence="1">
    <location>
        <begin position="23"/>
        <end position="68"/>
    </location>
</feature>
<reference evidence="3" key="2">
    <citation type="submission" date="2021-08" db="EMBL/GenBank/DDBJ databases">
        <authorList>
            <person name="Tani A."/>
            <person name="Ola A."/>
            <person name="Ogura Y."/>
            <person name="Katsura K."/>
            <person name="Hayashi T."/>
        </authorList>
    </citation>
    <scope>NUCLEOTIDE SEQUENCE</scope>
    <source>
        <strain evidence="3">DSM 14458</strain>
    </source>
</reference>
<proteinExistence type="predicted"/>
<organism evidence="3 4">
    <name type="scientific">Methylorubrum suomiense</name>
    <dbReference type="NCBI Taxonomy" id="144191"/>
    <lineage>
        <taxon>Bacteria</taxon>
        <taxon>Pseudomonadati</taxon>
        <taxon>Pseudomonadota</taxon>
        <taxon>Alphaproteobacteria</taxon>
        <taxon>Hyphomicrobiales</taxon>
        <taxon>Methylobacteriaceae</taxon>
        <taxon>Methylorubrum</taxon>
    </lineage>
</organism>
<evidence type="ECO:0000313" key="3">
    <source>
        <dbReference type="EMBL" id="GJE77437.1"/>
    </source>
</evidence>
<dbReference type="RefSeq" id="WP_137829678.1">
    <property type="nucleotide sequence ID" value="NZ_BPRE01000014.1"/>
</dbReference>
<keyword evidence="4" id="KW-1185">Reference proteome</keyword>
<name>A0ABQ4V3M0_9HYPH</name>
<feature type="compositionally biased region" description="Basic residues" evidence="1">
    <location>
        <begin position="57"/>
        <end position="68"/>
    </location>
</feature>
<dbReference type="Proteomes" id="UP001055093">
    <property type="component" value="Unassembled WGS sequence"/>
</dbReference>
<sequence length="68" mass="6822">MKHAIALSAALILGAAAIATPASAQSGNTAQMTGSNATGVQPDSKMSGKMSGSGPMKSKKMKSKKNRM</sequence>
<evidence type="ECO:0000256" key="2">
    <source>
        <dbReference type="SAM" id="SignalP"/>
    </source>
</evidence>
<feature type="compositionally biased region" description="Low complexity" evidence="1">
    <location>
        <begin position="44"/>
        <end position="56"/>
    </location>
</feature>
<reference evidence="3" key="1">
    <citation type="journal article" date="2021" name="Front. Microbiol.">
        <title>Comprehensive Comparative Genomics and Phenotyping of Methylobacterium Species.</title>
        <authorList>
            <person name="Alessa O."/>
            <person name="Ogura Y."/>
            <person name="Fujitani Y."/>
            <person name="Takami H."/>
            <person name="Hayashi T."/>
            <person name="Sahin N."/>
            <person name="Tani A."/>
        </authorList>
    </citation>
    <scope>NUCLEOTIDE SEQUENCE</scope>
    <source>
        <strain evidence="3">DSM 14458</strain>
    </source>
</reference>
<protein>
    <recommendedName>
        <fullName evidence="5">Pentapeptide MXKDX repeat protein</fullName>
    </recommendedName>
</protein>
<comment type="caution">
    <text evidence="3">The sequence shown here is derived from an EMBL/GenBank/DDBJ whole genome shotgun (WGS) entry which is preliminary data.</text>
</comment>
<accession>A0ABQ4V3M0</accession>